<dbReference type="InterPro" id="IPR000847">
    <property type="entry name" value="LysR_HTH_N"/>
</dbReference>
<dbReference type="InterPro" id="IPR005119">
    <property type="entry name" value="LysR_subst-bd"/>
</dbReference>
<proteinExistence type="inferred from homology"/>
<evidence type="ECO:0000256" key="1">
    <source>
        <dbReference type="ARBA" id="ARBA00009437"/>
    </source>
</evidence>
<protein>
    <submittedName>
        <fullName evidence="7">LysR family transcriptional regulator</fullName>
    </submittedName>
</protein>
<keyword evidence="4" id="KW-0804">Transcription</keyword>
<feature type="domain" description="HTH lysR-type" evidence="6">
    <location>
        <begin position="1"/>
        <end position="58"/>
    </location>
</feature>
<evidence type="ECO:0000256" key="2">
    <source>
        <dbReference type="ARBA" id="ARBA00023015"/>
    </source>
</evidence>
<dbReference type="EMBL" id="JAGEOK010000031">
    <property type="protein sequence ID" value="MBO2443210.1"/>
    <property type="molecule type" value="Genomic_DNA"/>
</dbReference>
<organism evidence="7 8">
    <name type="scientific">Actinomadura nitritigenes</name>
    <dbReference type="NCBI Taxonomy" id="134602"/>
    <lineage>
        <taxon>Bacteria</taxon>
        <taxon>Bacillati</taxon>
        <taxon>Actinomycetota</taxon>
        <taxon>Actinomycetes</taxon>
        <taxon>Streptosporangiales</taxon>
        <taxon>Thermomonosporaceae</taxon>
        <taxon>Actinomadura</taxon>
    </lineage>
</organism>
<dbReference type="Proteomes" id="UP000666915">
    <property type="component" value="Unassembled WGS sequence"/>
</dbReference>
<sequence>MEARELECFLVLGEELHFGRTAERLYLSQSRVSQLLRSLESRIGARLVERTSRRVRLTPLGASLRDELAPAYTALLDAVEAARARARGVDGVLRIGFVGSLDEELAGLVRAFERDHPGCEVRTVEVPLADPFGQVRSGDVDAAIVLAPVLEPGLVSGPAFSEAPLSLAVPARHPLADRPSVPAEDLAGHPLIRIAGPAPRYWREAQSPATTPGGRAIPSGPAAGTIQEALALVAAGRGAMPLCVPTARRHARGDVVFVTLTGLPDSALTLVRHRDRATARVRAFAQAVAEGVRGRAPRDSGARPPATPAREGPGTSSRAGPGR</sequence>
<dbReference type="PROSITE" id="PS50931">
    <property type="entry name" value="HTH_LYSR"/>
    <property type="match status" value="1"/>
</dbReference>
<name>A0ABS3RAT3_9ACTN</name>
<comment type="similarity">
    <text evidence="1">Belongs to the LysR transcriptional regulatory family.</text>
</comment>
<evidence type="ECO:0000313" key="7">
    <source>
        <dbReference type="EMBL" id="MBO2443210.1"/>
    </source>
</evidence>
<dbReference type="InterPro" id="IPR036390">
    <property type="entry name" value="WH_DNA-bd_sf"/>
</dbReference>
<dbReference type="Pfam" id="PF03466">
    <property type="entry name" value="LysR_substrate"/>
    <property type="match status" value="1"/>
</dbReference>
<dbReference type="SUPFAM" id="SSF46785">
    <property type="entry name" value="Winged helix' DNA-binding domain"/>
    <property type="match status" value="1"/>
</dbReference>
<evidence type="ECO:0000259" key="6">
    <source>
        <dbReference type="PROSITE" id="PS50931"/>
    </source>
</evidence>
<evidence type="ECO:0000256" key="5">
    <source>
        <dbReference type="SAM" id="MobiDB-lite"/>
    </source>
</evidence>
<dbReference type="PANTHER" id="PTHR30346:SF0">
    <property type="entry name" value="HCA OPERON TRANSCRIPTIONAL ACTIVATOR HCAR"/>
    <property type="match status" value="1"/>
</dbReference>
<dbReference type="PRINTS" id="PR00039">
    <property type="entry name" value="HTHLYSR"/>
</dbReference>
<gene>
    <name evidence="7" type="ORF">J4557_37355</name>
</gene>
<dbReference type="Gene3D" id="1.10.10.10">
    <property type="entry name" value="Winged helix-like DNA-binding domain superfamily/Winged helix DNA-binding domain"/>
    <property type="match status" value="1"/>
</dbReference>
<feature type="compositionally biased region" description="Basic and acidic residues" evidence="5">
    <location>
        <begin position="292"/>
        <end position="301"/>
    </location>
</feature>
<comment type="caution">
    <text evidence="7">The sequence shown here is derived from an EMBL/GenBank/DDBJ whole genome shotgun (WGS) entry which is preliminary data.</text>
</comment>
<keyword evidence="2" id="KW-0805">Transcription regulation</keyword>
<dbReference type="SUPFAM" id="SSF53850">
    <property type="entry name" value="Periplasmic binding protein-like II"/>
    <property type="match status" value="1"/>
</dbReference>
<keyword evidence="8" id="KW-1185">Reference proteome</keyword>
<evidence type="ECO:0000256" key="3">
    <source>
        <dbReference type="ARBA" id="ARBA00023125"/>
    </source>
</evidence>
<feature type="compositionally biased region" description="Polar residues" evidence="5">
    <location>
        <begin position="314"/>
        <end position="323"/>
    </location>
</feature>
<dbReference type="Pfam" id="PF00126">
    <property type="entry name" value="HTH_1"/>
    <property type="match status" value="1"/>
</dbReference>
<dbReference type="Gene3D" id="3.40.190.10">
    <property type="entry name" value="Periplasmic binding protein-like II"/>
    <property type="match status" value="2"/>
</dbReference>
<keyword evidence="3" id="KW-0238">DNA-binding</keyword>
<dbReference type="CDD" id="cd08414">
    <property type="entry name" value="PBP2_LTTR_aromatics_like"/>
    <property type="match status" value="1"/>
</dbReference>
<evidence type="ECO:0000313" key="8">
    <source>
        <dbReference type="Proteomes" id="UP000666915"/>
    </source>
</evidence>
<dbReference type="InterPro" id="IPR036388">
    <property type="entry name" value="WH-like_DNA-bd_sf"/>
</dbReference>
<feature type="region of interest" description="Disordered" evidence="5">
    <location>
        <begin position="289"/>
        <end position="323"/>
    </location>
</feature>
<dbReference type="PANTHER" id="PTHR30346">
    <property type="entry name" value="TRANSCRIPTIONAL DUAL REGULATOR HCAR-RELATED"/>
    <property type="match status" value="1"/>
</dbReference>
<evidence type="ECO:0000256" key="4">
    <source>
        <dbReference type="ARBA" id="ARBA00023163"/>
    </source>
</evidence>
<accession>A0ABS3RAT3</accession>
<reference evidence="7 8" key="1">
    <citation type="submission" date="2021-03" db="EMBL/GenBank/DDBJ databases">
        <authorList>
            <person name="Kanchanasin P."/>
            <person name="Saeng-In P."/>
            <person name="Phongsopitanun W."/>
            <person name="Yuki M."/>
            <person name="Kudo T."/>
            <person name="Ohkuma M."/>
            <person name="Tanasupawat S."/>
        </authorList>
    </citation>
    <scope>NUCLEOTIDE SEQUENCE [LARGE SCALE GENOMIC DNA]</scope>
    <source>
        <strain evidence="7 8">L46</strain>
    </source>
</reference>